<proteinExistence type="predicted"/>
<evidence type="ECO:0000313" key="2">
    <source>
        <dbReference type="Proteomes" id="UP001165678"/>
    </source>
</evidence>
<dbReference type="EMBL" id="JAPIVE010000004">
    <property type="protein sequence ID" value="MCX2525199.1"/>
    <property type="molecule type" value="Genomic_DNA"/>
</dbReference>
<dbReference type="Proteomes" id="UP001165678">
    <property type="component" value="Unassembled WGS sequence"/>
</dbReference>
<keyword evidence="2" id="KW-1185">Reference proteome</keyword>
<organism evidence="1 2">
    <name type="scientific">Larsenimonas rhizosphaerae</name>
    <dbReference type="NCBI Taxonomy" id="2944682"/>
    <lineage>
        <taxon>Bacteria</taxon>
        <taxon>Pseudomonadati</taxon>
        <taxon>Pseudomonadota</taxon>
        <taxon>Gammaproteobacteria</taxon>
        <taxon>Oceanospirillales</taxon>
        <taxon>Halomonadaceae</taxon>
        <taxon>Larsenimonas</taxon>
    </lineage>
</organism>
<sequence>MRQSVSSEDYRQFREWQKTCPVRCTFLLWIDPVAQAEGTRGLEGWQALPNPQGQADRVLRSACGHYLEGGDTIGAVFGAA</sequence>
<reference evidence="1" key="1">
    <citation type="submission" date="2022-11" db="EMBL/GenBank/DDBJ databases">
        <title>Larsenimonas rhizosphaerae sp. nov., isolated from a tidal mudflat.</title>
        <authorList>
            <person name="Lee S.D."/>
            <person name="Kim I.S."/>
        </authorList>
    </citation>
    <scope>NUCLEOTIDE SEQUENCE</scope>
    <source>
        <strain evidence="1">GH2-1</strain>
    </source>
</reference>
<accession>A0AA42CV91</accession>
<dbReference type="AlphaFoldDB" id="A0AA42CV91"/>
<gene>
    <name evidence="1" type="ORF">OQ287_13195</name>
</gene>
<protein>
    <submittedName>
        <fullName evidence="1">Uncharacterized protein</fullName>
    </submittedName>
</protein>
<name>A0AA42CV91_9GAMM</name>
<dbReference type="RefSeq" id="WP_265896749.1">
    <property type="nucleotide sequence ID" value="NZ_JAPIVE010000004.1"/>
</dbReference>
<evidence type="ECO:0000313" key="1">
    <source>
        <dbReference type="EMBL" id="MCX2525199.1"/>
    </source>
</evidence>
<comment type="caution">
    <text evidence="1">The sequence shown here is derived from an EMBL/GenBank/DDBJ whole genome shotgun (WGS) entry which is preliminary data.</text>
</comment>